<organism evidence="7 8">
    <name type="scientific">Fomitopsis schrenkii</name>
    <name type="common">Brown rot fungus</name>
    <dbReference type="NCBI Taxonomy" id="2126942"/>
    <lineage>
        <taxon>Eukaryota</taxon>
        <taxon>Fungi</taxon>
        <taxon>Dikarya</taxon>
        <taxon>Basidiomycota</taxon>
        <taxon>Agaricomycotina</taxon>
        <taxon>Agaricomycetes</taxon>
        <taxon>Polyporales</taxon>
        <taxon>Fomitopsis</taxon>
    </lineage>
</organism>
<comment type="function">
    <text evidence="4">Regulatory subunit of the dimeric UBA3-ULA1 E1 enzyme.</text>
</comment>
<feature type="region of interest" description="Disordered" evidence="5">
    <location>
        <begin position="1"/>
        <end position="27"/>
    </location>
</feature>
<dbReference type="Gene3D" id="3.40.50.720">
    <property type="entry name" value="NAD(P)-binding Rossmann-like Domain"/>
    <property type="match status" value="2"/>
</dbReference>
<dbReference type="FunCoup" id="S8EB36">
    <property type="interactions" value="855"/>
</dbReference>
<dbReference type="GO" id="GO:0045116">
    <property type="term" value="P:protein neddylation"/>
    <property type="evidence" value="ECO:0007669"/>
    <property type="project" value="UniProtKB-UniRule"/>
</dbReference>
<name>S8EB36_FOMSC</name>
<dbReference type="GO" id="GO:0005737">
    <property type="term" value="C:cytoplasm"/>
    <property type="evidence" value="ECO:0007669"/>
    <property type="project" value="TreeGrafter"/>
</dbReference>
<keyword evidence="3 4" id="KW-0833">Ubl conjugation pathway</keyword>
<evidence type="ECO:0000256" key="2">
    <source>
        <dbReference type="ARBA" id="ARBA00006868"/>
    </source>
</evidence>
<evidence type="ECO:0000256" key="5">
    <source>
        <dbReference type="SAM" id="MobiDB-lite"/>
    </source>
</evidence>
<dbReference type="HOGENOM" id="CLU_019618_2_1_1"/>
<dbReference type="InterPro" id="IPR035985">
    <property type="entry name" value="Ubiquitin-activating_enz"/>
</dbReference>
<dbReference type="GO" id="GO:0019781">
    <property type="term" value="F:NEDD8 activating enzyme activity"/>
    <property type="evidence" value="ECO:0007669"/>
    <property type="project" value="UniProtKB-UniRule"/>
</dbReference>
<sequence length="534" mass="57982">MSAAVSESQDIEQATAAIHSRPPDNKTRRYDRQLRLWAASGQNALESSRILVLSSSATATAVLKNLVLPGIGHFTILDSAITSPADAGNNFFLAGPSSIGKPRAQEAVPLLRELNDSVEGEAVVKDVKELLRTDDGKAFVSAFSLVIAHNLQKDTTDDLSKLLWSDLNYPPLLVVRSAGFLAEFFIQFHEQCVAQPHTDENVPSLRIIRPFSALTQWASSLDFDSLDPTEHGHIPFVIILVKAVEQWKASHDGKLPATMPERRAFKEQIAEMRKKIDEENFDEAEAQAWRIWSDPPVPGAVQSLFGLAPLTPGLTADAPNAGFHALLRTLEAFVSAPDGPGSLPLSGALPDMRTDTESYVKLQTVYKEFAAVEKVRSRLVIAPAISDEEVDTFVKNAHHIRVLRGHRWGEWDADKEALASSLSIFPRETATHLGLAALSNLLSKAPDGSAVTVDALRAEVHKLVGDNVELPEDLESAIGELARAPTADVPNTAAFLGGMVAQEAIKMITKQYVPVNGYCVIDMVDMWTGTVGGQ</sequence>
<evidence type="ECO:0000256" key="3">
    <source>
        <dbReference type="ARBA" id="ARBA00022786"/>
    </source>
</evidence>
<dbReference type="InterPro" id="IPR000594">
    <property type="entry name" value="ThiF_NAD_FAD-bd"/>
</dbReference>
<feature type="compositionally biased region" description="Polar residues" evidence="5">
    <location>
        <begin position="1"/>
        <end position="12"/>
    </location>
</feature>
<proteinExistence type="inferred from homology"/>
<protein>
    <recommendedName>
        <fullName evidence="4">NEDD8-activating enzyme E1 regulatory subunit</fullName>
    </recommendedName>
</protein>
<evidence type="ECO:0000313" key="8">
    <source>
        <dbReference type="Proteomes" id="UP000015241"/>
    </source>
</evidence>
<evidence type="ECO:0000256" key="4">
    <source>
        <dbReference type="PIRNR" id="PIRNR039099"/>
    </source>
</evidence>
<dbReference type="PANTHER" id="PTHR10953">
    <property type="entry name" value="UBIQUITIN-ACTIVATING ENZYME E1"/>
    <property type="match status" value="1"/>
</dbReference>
<dbReference type="Pfam" id="PF00899">
    <property type="entry name" value="ThiF"/>
    <property type="match status" value="1"/>
</dbReference>
<dbReference type="Proteomes" id="UP000015241">
    <property type="component" value="Unassembled WGS sequence"/>
</dbReference>
<comment type="pathway">
    <text evidence="1 4">Protein modification; protein neddylation.</text>
</comment>
<dbReference type="UniPathway" id="UPA00885"/>
<evidence type="ECO:0000256" key="1">
    <source>
        <dbReference type="ARBA" id="ARBA00005032"/>
    </source>
</evidence>
<dbReference type="AlphaFoldDB" id="S8EB36"/>
<gene>
    <name evidence="7" type="ORF">FOMPIDRAFT_62763</name>
</gene>
<evidence type="ECO:0000259" key="6">
    <source>
        <dbReference type="Pfam" id="PF00899"/>
    </source>
</evidence>
<accession>S8EB36</accession>
<reference evidence="7 8" key="1">
    <citation type="journal article" date="2012" name="Science">
        <title>The Paleozoic origin of enzymatic lignin decomposition reconstructed from 31 fungal genomes.</title>
        <authorList>
            <person name="Floudas D."/>
            <person name="Binder M."/>
            <person name="Riley R."/>
            <person name="Barry K."/>
            <person name="Blanchette R.A."/>
            <person name="Henrissat B."/>
            <person name="Martinez A.T."/>
            <person name="Otillar R."/>
            <person name="Spatafora J.W."/>
            <person name="Yadav J.S."/>
            <person name="Aerts A."/>
            <person name="Benoit I."/>
            <person name="Boyd A."/>
            <person name="Carlson A."/>
            <person name="Copeland A."/>
            <person name="Coutinho P.M."/>
            <person name="de Vries R.P."/>
            <person name="Ferreira P."/>
            <person name="Findley K."/>
            <person name="Foster B."/>
            <person name="Gaskell J."/>
            <person name="Glotzer D."/>
            <person name="Gorecki P."/>
            <person name="Heitman J."/>
            <person name="Hesse C."/>
            <person name="Hori C."/>
            <person name="Igarashi K."/>
            <person name="Jurgens J.A."/>
            <person name="Kallen N."/>
            <person name="Kersten P."/>
            <person name="Kohler A."/>
            <person name="Kuees U."/>
            <person name="Kumar T.K.A."/>
            <person name="Kuo A."/>
            <person name="LaButti K."/>
            <person name="Larrondo L.F."/>
            <person name="Lindquist E."/>
            <person name="Ling A."/>
            <person name="Lombard V."/>
            <person name="Lucas S."/>
            <person name="Lundell T."/>
            <person name="Martin R."/>
            <person name="McLaughlin D.J."/>
            <person name="Morgenstern I."/>
            <person name="Morin E."/>
            <person name="Murat C."/>
            <person name="Nagy L.G."/>
            <person name="Nolan M."/>
            <person name="Ohm R.A."/>
            <person name="Patyshakuliyeva A."/>
            <person name="Rokas A."/>
            <person name="Ruiz-Duenas F.J."/>
            <person name="Sabat G."/>
            <person name="Salamov A."/>
            <person name="Samejima M."/>
            <person name="Schmutz J."/>
            <person name="Slot J.C."/>
            <person name="St John F."/>
            <person name="Stenlid J."/>
            <person name="Sun H."/>
            <person name="Sun S."/>
            <person name="Syed K."/>
            <person name="Tsang A."/>
            <person name="Wiebenga A."/>
            <person name="Young D."/>
            <person name="Pisabarro A."/>
            <person name="Eastwood D.C."/>
            <person name="Martin F."/>
            <person name="Cullen D."/>
            <person name="Grigoriev I.V."/>
            <person name="Hibbett D.S."/>
        </authorList>
    </citation>
    <scope>NUCLEOTIDE SEQUENCE</scope>
    <source>
        <strain evidence="8">FP-58527</strain>
    </source>
</reference>
<dbReference type="InterPro" id="IPR045886">
    <property type="entry name" value="ThiF/MoeB/HesA"/>
</dbReference>
<dbReference type="STRING" id="743788.S8EB36"/>
<keyword evidence="8" id="KW-1185">Reference proteome</keyword>
<dbReference type="EMBL" id="KE504148">
    <property type="protein sequence ID" value="EPT00484.1"/>
    <property type="molecule type" value="Genomic_DNA"/>
</dbReference>
<feature type="domain" description="THIF-type NAD/FAD binding fold" evidence="6">
    <location>
        <begin position="30"/>
        <end position="147"/>
    </location>
</feature>
<evidence type="ECO:0000313" key="7">
    <source>
        <dbReference type="EMBL" id="EPT00484.1"/>
    </source>
</evidence>
<dbReference type="PANTHER" id="PTHR10953:SF29">
    <property type="entry name" value="NEDD8-ACTIVATING ENZYME E1 REGULATORY SUBUNIT"/>
    <property type="match status" value="1"/>
</dbReference>
<dbReference type="InParanoid" id="S8EB36"/>
<comment type="similarity">
    <text evidence="2 4">Belongs to the ubiquitin-activating E1 family. ULA1 subfamily.</text>
</comment>
<dbReference type="PIRSF" id="PIRSF039099">
    <property type="entry name" value="APP-BP1"/>
    <property type="match status" value="1"/>
</dbReference>
<dbReference type="eggNOG" id="KOG2016">
    <property type="taxonomic scope" value="Eukaryota"/>
</dbReference>
<dbReference type="SUPFAM" id="SSF69572">
    <property type="entry name" value="Activating enzymes of the ubiquitin-like proteins"/>
    <property type="match status" value="1"/>
</dbReference>
<dbReference type="InterPro" id="IPR030667">
    <property type="entry name" value="APP-BP1"/>
</dbReference>
<dbReference type="OrthoDB" id="1708823at2759"/>